<dbReference type="InterPro" id="IPR045312">
    <property type="entry name" value="PCBER-like"/>
</dbReference>
<evidence type="ECO:0000259" key="3">
    <source>
        <dbReference type="Pfam" id="PF05368"/>
    </source>
</evidence>
<dbReference type="SUPFAM" id="SSF51735">
    <property type="entry name" value="NAD(P)-binding Rossmann-fold domains"/>
    <property type="match status" value="1"/>
</dbReference>
<keyword evidence="5" id="KW-1185">Reference proteome</keyword>
<dbReference type="PANTHER" id="PTHR43349:SF93">
    <property type="entry name" value="ISOFLAVONE REDUCTASE HOMOLOG P3-RELATED"/>
    <property type="match status" value="1"/>
</dbReference>
<keyword evidence="1" id="KW-0521">NADP</keyword>
<organism evidence="4 5">
    <name type="scientific">Riccia sorocarpa</name>
    <dbReference type="NCBI Taxonomy" id="122646"/>
    <lineage>
        <taxon>Eukaryota</taxon>
        <taxon>Viridiplantae</taxon>
        <taxon>Streptophyta</taxon>
        <taxon>Embryophyta</taxon>
        <taxon>Marchantiophyta</taxon>
        <taxon>Marchantiopsida</taxon>
        <taxon>Marchantiidae</taxon>
        <taxon>Marchantiales</taxon>
        <taxon>Ricciaceae</taxon>
        <taxon>Riccia</taxon>
    </lineage>
</organism>
<gene>
    <name evidence="4" type="ORF">R1sor_011297</name>
</gene>
<dbReference type="PANTHER" id="PTHR43349">
    <property type="entry name" value="PINORESINOL REDUCTASE-RELATED"/>
    <property type="match status" value="1"/>
</dbReference>
<dbReference type="InterPro" id="IPR050608">
    <property type="entry name" value="NmrA-type/Isoflavone_red_sf"/>
</dbReference>
<reference evidence="4 5" key="1">
    <citation type="submission" date="2024-09" db="EMBL/GenBank/DDBJ databases">
        <title>Chromosome-scale assembly of Riccia sorocarpa.</title>
        <authorList>
            <person name="Paukszto L."/>
        </authorList>
    </citation>
    <scope>NUCLEOTIDE SEQUENCE [LARGE SCALE GENOMIC DNA]</scope>
    <source>
        <strain evidence="4">LP-2024</strain>
        <tissue evidence="4">Aerial parts of the thallus</tissue>
    </source>
</reference>
<dbReference type="Proteomes" id="UP001633002">
    <property type="component" value="Unassembled WGS sequence"/>
</dbReference>
<dbReference type="CDD" id="cd05259">
    <property type="entry name" value="PCBER_SDR_a"/>
    <property type="match status" value="1"/>
</dbReference>
<dbReference type="Pfam" id="PF05368">
    <property type="entry name" value="NmrA"/>
    <property type="match status" value="1"/>
</dbReference>
<sequence>MAESKSKVLIIGATGYIGKYLVRASLKLEHPTFILVRSLTPSDPAKAQLIRSFQNSGVTVLKGDVGDRESLVAALRQVDVVISSVNQAEALATQVNILEAAKETGTIKRFIPSEFGNEVDRLEIDFKVLEGVFQKKRNVRREIEKSGIPDTIVLTGGFAGIFVASLANDNVSAPPRDKVTIWGDGTAKAILNTEEDIATYTIKSVDDPRTANKLLHIRPKENLLSQGGLVALWEKKIGHTLEKTFVSKEELKNIIEETPFPANTLHAIRYSVFVKGDQTSFQLDDKDVEATELYPDVHYTTVSTYLDQFV</sequence>
<dbReference type="EMBL" id="JBJQOH010000002">
    <property type="protein sequence ID" value="KAL3697221.1"/>
    <property type="molecule type" value="Genomic_DNA"/>
</dbReference>
<proteinExistence type="predicted"/>
<dbReference type="Gene3D" id="3.90.25.10">
    <property type="entry name" value="UDP-galactose 4-epimerase, domain 1"/>
    <property type="match status" value="1"/>
</dbReference>
<feature type="domain" description="NmrA-like" evidence="3">
    <location>
        <begin position="5"/>
        <end position="306"/>
    </location>
</feature>
<accession>A0ABD3I1N7</accession>
<protein>
    <recommendedName>
        <fullName evidence="3">NmrA-like domain-containing protein</fullName>
    </recommendedName>
</protein>
<name>A0ABD3I1N7_9MARC</name>
<dbReference type="AlphaFoldDB" id="A0ABD3I1N7"/>
<keyword evidence="2" id="KW-0560">Oxidoreductase</keyword>
<comment type="caution">
    <text evidence="4">The sequence shown here is derived from an EMBL/GenBank/DDBJ whole genome shotgun (WGS) entry which is preliminary data.</text>
</comment>
<evidence type="ECO:0000313" key="4">
    <source>
        <dbReference type="EMBL" id="KAL3697221.1"/>
    </source>
</evidence>
<dbReference type="InterPro" id="IPR008030">
    <property type="entry name" value="NmrA-like"/>
</dbReference>
<evidence type="ECO:0000313" key="5">
    <source>
        <dbReference type="Proteomes" id="UP001633002"/>
    </source>
</evidence>
<dbReference type="Gene3D" id="3.40.50.720">
    <property type="entry name" value="NAD(P)-binding Rossmann-like Domain"/>
    <property type="match status" value="1"/>
</dbReference>
<dbReference type="GO" id="GO:0016491">
    <property type="term" value="F:oxidoreductase activity"/>
    <property type="evidence" value="ECO:0007669"/>
    <property type="project" value="UniProtKB-KW"/>
</dbReference>
<dbReference type="InterPro" id="IPR036291">
    <property type="entry name" value="NAD(P)-bd_dom_sf"/>
</dbReference>
<evidence type="ECO:0000256" key="1">
    <source>
        <dbReference type="ARBA" id="ARBA00022857"/>
    </source>
</evidence>
<evidence type="ECO:0000256" key="2">
    <source>
        <dbReference type="ARBA" id="ARBA00023002"/>
    </source>
</evidence>